<proteinExistence type="predicted"/>
<evidence type="ECO:0000313" key="1">
    <source>
        <dbReference type="EMBL" id="KUM57260.1"/>
    </source>
</evidence>
<name>A0A117NL73_PENFR</name>
<dbReference type="EMBL" id="LLXE01000383">
    <property type="protein sequence ID" value="KUM57260.1"/>
    <property type="molecule type" value="Genomic_DNA"/>
</dbReference>
<evidence type="ECO:0008006" key="3">
    <source>
        <dbReference type="Google" id="ProtNLM"/>
    </source>
</evidence>
<dbReference type="OrthoDB" id="4222821at2759"/>
<keyword evidence="2" id="KW-1185">Reference proteome</keyword>
<protein>
    <recommendedName>
        <fullName evidence="3">Aflatoxin regulatory protein domain-containing protein</fullName>
    </recommendedName>
</protein>
<reference evidence="1 2" key="1">
    <citation type="submission" date="2015-10" db="EMBL/GenBank/DDBJ databases">
        <title>Genome sequencing of Penicillium freii.</title>
        <authorList>
            <person name="Nguyen H.D."/>
            <person name="Visagie C.M."/>
            <person name="Seifert K.A."/>
        </authorList>
    </citation>
    <scope>NUCLEOTIDE SEQUENCE [LARGE SCALE GENOMIC DNA]</scope>
    <source>
        <strain evidence="1 2">DAOM 242723</strain>
    </source>
</reference>
<dbReference type="STRING" id="48697.A0A117NL73"/>
<dbReference type="Proteomes" id="UP000055045">
    <property type="component" value="Unassembled WGS sequence"/>
</dbReference>
<comment type="caution">
    <text evidence="1">The sequence shown here is derived from an EMBL/GenBank/DDBJ whole genome shotgun (WGS) entry which is preliminary data.</text>
</comment>
<evidence type="ECO:0000313" key="2">
    <source>
        <dbReference type="Proteomes" id="UP000055045"/>
    </source>
</evidence>
<dbReference type="AlphaFoldDB" id="A0A117NL73"/>
<organism evidence="1 2">
    <name type="scientific">Penicillium freii</name>
    <dbReference type="NCBI Taxonomy" id="48697"/>
    <lineage>
        <taxon>Eukaryota</taxon>
        <taxon>Fungi</taxon>
        <taxon>Dikarya</taxon>
        <taxon>Ascomycota</taxon>
        <taxon>Pezizomycotina</taxon>
        <taxon>Eurotiomycetes</taxon>
        <taxon>Eurotiomycetidae</taxon>
        <taxon>Eurotiales</taxon>
        <taxon>Aspergillaceae</taxon>
        <taxon>Penicillium</taxon>
    </lineage>
</organism>
<sequence>MTPDMSEYLTNLSGHNWLSNGYPMYDGNTSDFSIPDATPWPPLATLAATSSNPSEGIMLDADDTTNSIRNKNTVLTSQQLTSLISEIQQQLKKLEEGPWNTDNTVSLDDYPVGTILELSQQFSTVAGPIVSNAVNLNGGTEDAEYQDENDQGANTGKMVDTPTMLLVMCGYMWLVRIYSVVLGHFQEHLNNMPISQHAGTMSGFPGLGPSLSGLSSVAPGTSAGARLRLGELPCVDADLRLHRIYMAVRMLLDVLQDIDGQLGGGAVIACNMAVGLLLNSSRQQGSSSRNLGKKAMMVKELLRERIGF</sequence>
<accession>A0A117NL73</accession>
<gene>
    <name evidence="1" type="ORF">ACN42_g9936</name>
</gene>